<dbReference type="GO" id="GO:0006865">
    <property type="term" value="P:amino acid transport"/>
    <property type="evidence" value="ECO:0007669"/>
    <property type="project" value="UniProtKB-KW"/>
</dbReference>
<dbReference type="Gene3D" id="3.40.50.2300">
    <property type="match status" value="2"/>
</dbReference>
<dbReference type="InterPro" id="IPR028082">
    <property type="entry name" value="Peripla_BP_I"/>
</dbReference>
<dbReference type="Proteomes" id="UP001151088">
    <property type="component" value="Unassembled WGS sequence"/>
</dbReference>
<gene>
    <name evidence="5" type="ORF">NVS89_14150</name>
</gene>
<comment type="similarity">
    <text evidence="1">Belongs to the leucine-binding protein family.</text>
</comment>
<sequence length="443" mass="48601">MNWMAGAATAARLLSSRFPGSRHGTPALPPSRLLASGMLAAGLSVSCLLGLFAAPPALAQQPASPPLAAKPAATIPPEQTFNIGVVRQIPELPPWVAPLQMPPDDLGIAGAELGIRDNLTSGRFLKLDYKLTTETVPTDGDPLPVAQKLYDAGNRFILLDVPADQLLRISDAMKDSDVILLNVGAPDDRLRQEDCRANVFHIVPSRSMLTDALAQFLITKRWNNWFLMVGRTDADKLYADAVRHSAKKFGGKIVAEKVWDYGPDARATAQSEVPRGTQVGEYDMLIVADELGEFGDILPYNTWLSRPVAGTQGLMPLSWHETMENWAASQLQSRFFKTTKRLMRPLDYQFWEGVVAIGSAGIKTRNSDVKTVRDFMLGPGYDLPVFKGVAATFRGWDHQLRQPIVLAQPTNMVSLSPQEGFLHQVTPLDTLGFDKPETKCKFN</sequence>
<proteinExistence type="inferred from homology"/>
<dbReference type="SUPFAM" id="SSF53822">
    <property type="entry name" value="Periplasmic binding protein-like I"/>
    <property type="match status" value="1"/>
</dbReference>
<dbReference type="InterPro" id="IPR022478">
    <property type="entry name" value="ABC_transptr_sub-bd_PQQ"/>
</dbReference>
<evidence type="ECO:0000256" key="1">
    <source>
        <dbReference type="ARBA" id="ARBA00010062"/>
    </source>
</evidence>
<dbReference type="NCBIfam" id="TIGR03863">
    <property type="entry name" value="PQQ_ABC_bind"/>
    <property type="match status" value="1"/>
</dbReference>
<dbReference type="EMBL" id="JANTHZ010000006">
    <property type="protein sequence ID" value="MCS0496242.1"/>
    <property type="molecule type" value="Genomic_DNA"/>
</dbReference>
<keyword evidence="6" id="KW-1185">Reference proteome</keyword>
<dbReference type="CDD" id="cd06268">
    <property type="entry name" value="PBP1_ABC_transporter_LIVBP-like"/>
    <property type="match status" value="1"/>
</dbReference>
<evidence type="ECO:0000259" key="4">
    <source>
        <dbReference type="Pfam" id="PF13458"/>
    </source>
</evidence>
<evidence type="ECO:0000256" key="2">
    <source>
        <dbReference type="ARBA" id="ARBA00022729"/>
    </source>
</evidence>
<comment type="caution">
    <text evidence="5">The sequence shown here is derived from an EMBL/GenBank/DDBJ whole genome shotgun (WGS) entry which is preliminary data.</text>
</comment>
<evidence type="ECO:0000313" key="6">
    <source>
        <dbReference type="Proteomes" id="UP001151088"/>
    </source>
</evidence>
<reference evidence="5" key="1">
    <citation type="submission" date="2022-08" db="EMBL/GenBank/DDBJ databases">
        <authorList>
            <person name="Li F."/>
        </authorList>
    </citation>
    <scope>NUCLEOTIDE SEQUENCE</scope>
    <source>
        <strain evidence="5">MQZ15Z-1</strain>
    </source>
</reference>
<accession>A0A9X2PCH8</accession>
<keyword evidence="2" id="KW-0732">Signal</keyword>
<keyword evidence="3" id="KW-0813">Transport</keyword>
<keyword evidence="3" id="KW-0029">Amino-acid transport</keyword>
<dbReference type="AlphaFoldDB" id="A0A9X2PCH8"/>
<dbReference type="InterPro" id="IPR028081">
    <property type="entry name" value="Leu-bd"/>
</dbReference>
<evidence type="ECO:0000313" key="5">
    <source>
        <dbReference type="EMBL" id="MCS0496242.1"/>
    </source>
</evidence>
<dbReference type="PANTHER" id="PTHR30483">
    <property type="entry name" value="LEUCINE-SPECIFIC-BINDING PROTEIN"/>
    <property type="match status" value="1"/>
</dbReference>
<protein>
    <submittedName>
        <fullName evidence="5">ABC transporter substrate-binding protein</fullName>
    </submittedName>
</protein>
<dbReference type="RefSeq" id="WP_258733404.1">
    <property type="nucleotide sequence ID" value="NZ_JANTHZ010000006.1"/>
</dbReference>
<dbReference type="Pfam" id="PF13458">
    <property type="entry name" value="Peripla_BP_6"/>
    <property type="match status" value="1"/>
</dbReference>
<name>A0A9X2PCH8_9HYPH</name>
<organism evidence="5 6">
    <name type="scientific">Ancylobacter mangrovi</name>
    <dbReference type="NCBI Taxonomy" id="2972472"/>
    <lineage>
        <taxon>Bacteria</taxon>
        <taxon>Pseudomonadati</taxon>
        <taxon>Pseudomonadota</taxon>
        <taxon>Alphaproteobacteria</taxon>
        <taxon>Hyphomicrobiales</taxon>
        <taxon>Xanthobacteraceae</taxon>
        <taxon>Ancylobacter</taxon>
    </lineage>
</organism>
<dbReference type="PANTHER" id="PTHR30483:SF6">
    <property type="entry name" value="PERIPLASMIC BINDING PROTEIN OF ABC TRANSPORTER FOR NATURAL AMINO ACIDS"/>
    <property type="match status" value="1"/>
</dbReference>
<evidence type="ECO:0000256" key="3">
    <source>
        <dbReference type="ARBA" id="ARBA00022970"/>
    </source>
</evidence>
<dbReference type="InterPro" id="IPR051010">
    <property type="entry name" value="BCAA_transport"/>
</dbReference>
<feature type="domain" description="Leucine-binding protein" evidence="4">
    <location>
        <begin position="145"/>
        <end position="259"/>
    </location>
</feature>